<dbReference type="SUPFAM" id="SSF51126">
    <property type="entry name" value="Pectin lyase-like"/>
    <property type="match status" value="1"/>
</dbReference>
<reference evidence="1 2" key="1">
    <citation type="journal article" date="2024" name="Nat. Commun.">
        <title>Phylogenomics reveals the evolutionary origins of lichenization in chlorophyte algae.</title>
        <authorList>
            <person name="Puginier C."/>
            <person name="Libourel C."/>
            <person name="Otte J."/>
            <person name="Skaloud P."/>
            <person name="Haon M."/>
            <person name="Grisel S."/>
            <person name="Petersen M."/>
            <person name="Berrin J.G."/>
            <person name="Delaux P.M."/>
            <person name="Dal Grande F."/>
            <person name="Keller J."/>
        </authorList>
    </citation>
    <scope>NUCLEOTIDE SEQUENCE [LARGE SCALE GENOMIC DNA]</scope>
    <source>
        <strain evidence="1 2">SAG 2523</strain>
    </source>
</reference>
<dbReference type="InterPro" id="IPR011050">
    <property type="entry name" value="Pectin_lyase_fold/virulence"/>
</dbReference>
<dbReference type="Proteomes" id="UP001485043">
    <property type="component" value="Unassembled WGS sequence"/>
</dbReference>
<organism evidence="1 2">
    <name type="scientific">Apatococcus fuscideae</name>
    <dbReference type="NCBI Taxonomy" id="2026836"/>
    <lineage>
        <taxon>Eukaryota</taxon>
        <taxon>Viridiplantae</taxon>
        <taxon>Chlorophyta</taxon>
        <taxon>core chlorophytes</taxon>
        <taxon>Trebouxiophyceae</taxon>
        <taxon>Chlorellales</taxon>
        <taxon>Chlorellaceae</taxon>
        <taxon>Apatococcus</taxon>
    </lineage>
</organism>
<evidence type="ECO:0000313" key="1">
    <source>
        <dbReference type="EMBL" id="KAK9865142.1"/>
    </source>
</evidence>
<dbReference type="EMBL" id="JALJOV010000278">
    <property type="protein sequence ID" value="KAK9865142.1"/>
    <property type="molecule type" value="Genomic_DNA"/>
</dbReference>
<sequence>MVLGNRQRNIRQATLPDGSLCCPTKPVLTALPPVPPNDATLTYPQYVNARCQFNIVGNGQTVNGIVSASIVCETADKTDVLMYMGAELLTFKANFKGGIEIYNSNFENIAIGKDYPLLTFTSGAVYITDRSSSVLRNVQIDGSIGQYPEITGFGVIDGSFIASNAVDVGGAIAFRGASSGATIADSFFINNWAHSFFGVSGSGFYNNAEGNAASSGAPGSSGCDVPITGNGNTDGGFTAAQIAKYNSIVAGVGL</sequence>
<evidence type="ECO:0000313" key="2">
    <source>
        <dbReference type="Proteomes" id="UP001485043"/>
    </source>
</evidence>
<dbReference type="AlphaFoldDB" id="A0AAW1T8Z4"/>
<name>A0AAW1T8Z4_9CHLO</name>
<accession>A0AAW1T8Z4</accession>
<comment type="caution">
    <text evidence="1">The sequence shown here is derived from an EMBL/GenBank/DDBJ whole genome shotgun (WGS) entry which is preliminary data.</text>
</comment>
<keyword evidence="2" id="KW-1185">Reference proteome</keyword>
<protein>
    <submittedName>
        <fullName evidence="1">Uncharacterized protein</fullName>
    </submittedName>
</protein>
<proteinExistence type="predicted"/>
<gene>
    <name evidence="1" type="ORF">WJX84_000996</name>
</gene>